<feature type="transmembrane region" description="Helical" evidence="2">
    <location>
        <begin position="12"/>
        <end position="40"/>
    </location>
</feature>
<evidence type="ECO:0000259" key="3">
    <source>
        <dbReference type="Pfam" id="PF02397"/>
    </source>
</evidence>
<dbReference type="GO" id="GO:0016780">
    <property type="term" value="F:phosphotransferase activity, for other substituted phosphate groups"/>
    <property type="evidence" value="ECO:0007669"/>
    <property type="project" value="TreeGrafter"/>
</dbReference>
<dbReference type="EMBL" id="WMET01000003">
    <property type="protein sequence ID" value="MYL20760.1"/>
    <property type="molecule type" value="Genomic_DNA"/>
</dbReference>
<dbReference type="InterPro" id="IPR003362">
    <property type="entry name" value="Bact_transf"/>
</dbReference>
<keyword evidence="2" id="KW-1133">Transmembrane helix</keyword>
<proteinExistence type="inferred from homology"/>
<protein>
    <submittedName>
        <fullName evidence="4">Sugar transferase</fullName>
    </submittedName>
</protein>
<dbReference type="Pfam" id="PF02397">
    <property type="entry name" value="Bac_transf"/>
    <property type="match status" value="1"/>
</dbReference>
<keyword evidence="2" id="KW-0812">Transmembrane</keyword>
<evidence type="ECO:0000313" key="5">
    <source>
        <dbReference type="Proteomes" id="UP000460949"/>
    </source>
</evidence>
<dbReference type="PANTHER" id="PTHR30576:SF8">
    <property type="entry name" value="UNDECAPRENYL-PHOSPHATE GALACTOSE PHOSPHOTRANSFERASE"/>
    <property type="match status" value="1"/>
</dbReference>
<comment type="caution">
    <text evidence="4">The sequence shown here is derived from an EMBL/GenBank/DDBJ whole genome shotgun (WGS) entry which is preliminary data.</text>
</comment>
<keyword evidence="4" id="KW-0808">Transferase</keyword>
<organism evidence="4 5">
    <name type="scientific">Halobacillus litoralis</name>
    <dbReference type="NCBI Taxonomy" id="45668"/>
    <lineage>
        <taxon>Bacteria</taxon>
        <taxon>Bacillati</taxon>
        <taxon>Bacillota</taxon>
        <taxon>Bacilli</taxon>
        <taxon>Bacillales</taxon>
        <taxon>Bacillaceae</taxon>
        <taxon>Halobacillus</taxon>
    </lineage>
</organism>
<gene>
    <name evidence="4" type="ORF">GLW04_12735</name>
</gene>
<comment type="similarity">
    <text evidence="1">Belongs to the bacterial sugar transferase family.</text>
</comment>
<keyword evidence="2" id="KW-0472">Membrane</keyword>
<evidence type="ECO:0000256" key="2">
    <source>
        <dbReference type="SAM" id="Phobius"/>
    </source>
</evidence>
<evidence type="ECO:0000313" key="4">
    <source>
        <dbReference type="EMBL" id="MYL20760.1"/>
    </source>
</evidence>
<dbReference type="AlphaFoldDB" id="A0A845DTF0"/>
<dbReference type="Proteomes" id="UP000460949">
    <property type="component" value="Unassembled WGS sequence"/>
</dbReference>
<dbReference type="PANTHER" id="PTHR30576">
    <property type="entry name" value="COLANIC BIOSYNTHESIS UDP-GLUCOSE LIPID CARRIER TRANSFERASE"/>
    <property type="match status" value="1"/>
</dbReference>
<sequence>MSMIRLLDINVGILLFFILLPVFGLVSLIVFLDLGSPVLFKQKRLGYRGKVFTIYKFRTMKPSKGNETDQSRITRISALIRSLRMDEIPQILNVIRGEMSFVGPRPLLPEYKGYFTEEENKRHTVLPGITGWAQVHLGNTGSWEQRFSYDLWYVEKKSLLVNMKILWMTLVKQKKKLGDGSEITPLHVERE</sequence>
<reference evidence="4 5" key="1">
    <citation type="submission" date="2019-11" db="EMBL/GenBank/DDBJ databases">
        <title>Genome sequences of 17 halophilic strains isolated from different environments.</title>
        <authorList>
            <person name="Furrow R.E."/>
        </authorList>
    </citation>
    <scope>NUCLEOTIDE SEQUENCE [LARGE SCALE GENOMIC DNA]</scope>
    <source>
        <strain evidence="4 5">22511_23_Filter</strain>
    </source>
</reference>
<accession>A0A845DTF0</accession>
<feature type="domain" description="Bacterial sugar transferase" evidence="3">
    <location>
        <begin position="5"/>
        <end position="171"/>
    </location>
</feature>
<evidence type="ECO:0000256" key="1">
    <source>
        <dbReference type="ARBA" id="ARBA00006464"/>
    </source>
</evidence>
<name>A0A845DTF0_9BACI</name>